<dbReference type="Proteomes" id="UP001240447">
    <property type="component" value="Unassembled WGS sequence"/>
</dbReference>
<protein>
    <submittedName>
        <fullName evidence="3">Uncharacterized protein YlxW (UPF0749 family)</fullName>
    </submittedName>
</protein>
<comment type="caution">
    <text evidence="3">The sequence shown here is derived from an EMBL/GenBank/DDBJ whole genome shotgun (WGS) entry which is preliminary data.</text>
</comment>
<dbReference type="EMBL" id="JAUSQM010000001">
    <property type="protein sequence ID" value="MDP9822951.1"/>
    <property type="molecule type" value="Genomic_DNA"/>
</dbReference>
<proteinExistence type="inferred from homology"/>
<evidence type="ECO:0000256" key="2">
    <source>
        <dbReference type="SAM" id="Coils"/>
    </source>
</evidence>
<dbReference type="Gene3D" id="3.30.70.1880">
    <property type="entry name" value="Protein of unknown function DUF881"/>
    <property type="match status" value="1"/>
</dbReference>
<dbReference type="InterPro" id="IPR010273">
    <property type="entry name" value="DUF881"/>
</dbReference>
<dbReference type="PANTHER" id="PTHR37313">
    <property type="entry name" value="UPF0749 PROTEIN RV1825"/>
    <property type="match status" value="1"/>
</dbReference>
<evidence type="ECO:0000313" key="4">
    <source>
        <dbReference type="Proteomes" id="UP001240447"/>
    </source>
</evidence>
<comment type="similarity">
    <text evidence="1">Belongs to the UPF0749 family.</text>
</comment>
<feature type="coiled-coil region" evidence="2">
    <location>
        <begin position="91"/>
        <end position="118"/>
    </location>
</feature>
<evidence type="ECO:0000313" key="3">
    <source>
        <dbReference type="EMBL" id="MDP9822951.1"/>
    </source>
</evidence>
<accession>A0ABT9NR92</accession>
<sequence length="275" mass="29763">MGLLDLVTSQSLDQDYVAVAERRRQAADSEEAPAEPSAAERRGIGTVGLVVVAVFGALMVTAGLETSRLADDRASGRDELINQIAERREVVEARRERVETLRQENEELETSLIEETAAGRALSTRVARLSLATGLVPVRGPGVKVVVDDAEGAGSDLERVMDVDLQKLANALWAAGAEAMAINGKRVTATTAIRQAGAAITVNYQAIRRPYVVEAIGDPDTIPARFVDNRHGADWFDLQRAVGLRFTMNREENLTLPGAEDFRLRYATSEPVGAR</sequence>
<dbReference type="Pfam" id="PF05949">
    <property type="entry name" value="DUF881"/>
    <property type="match status" value="1"/>
</dbReference>
<dbReference type="RefSeq" id="WP_181642242.1">
    <property type="nucleotide sequence ID" value="NZ_CCXJ01000599.1"/>
</dbReference>
<name>A0ABT9NR92_9ACTN</name>
<reference evidence="3 4" key="1">
    <citation type="submission" date="2023-07" db="EMBL/GenBank/DDBJ databases">
        <title>Sequencing the genomes of 1000 actinobacteria strains.</title>
        <authorList>
            <person name="Klenk H.-P."/>
        </authorList>
    </citation>
    <scope>NUCLEOTIDE SEQUENCE [LARGE SCALE GENOMIC DNA]</scope>
    <source>
        <strain evidence="3 4">GD13</strain>
    </source>
</reference>
<gene>
    <name evidence="3" type="ORF">J2S59_002760</name>
</gene>
<keyword evidence="4" id="KW-1185">Reference proteome</keyword>
<keyword evidence="2" id="KW-0175">Coiled coil</keyword>
<organism evidence="3 4">
    <name type="scientific">Nocardioides massiliensis</name>
    <dbReference type="NCBI Taxonomy" id="1325935"/>
    <lineage>
        <taxon>Bacteria</taxon>
        <taxon>Bacillati</taxon>
        <taxon>Actinomycetota</taxon>
        <taxon>Actinomycetes</taxon>
        <taxon>Propionibacteriales</taxon>
        <taxon>Nocardioidaceae</taxon>
        <taxon>Nocardioides</taxon>
    </lineage>
</organism>
<dbReference type="PANTHER" id="PTHR37313:SF1">
    <property type="entry name" value="UPF0749 PROTEIN RV1823"/>
    <property type="match status" value="1"/>
</dbReference>
<evidence type="ECO:0000256" key="1">
    <source>
        <dbReference type="ARBA" id="ARBA00009108"/>
    </source>
</evidence>